<dbReference type="EMBL" id="GL888284">
    <property type="protein sequence ID" value="EGI63263.1"/>
    <property type="molecule type" value="Genomic_DNA"/>
</dbReference>
<sequence length="134" mass="14765">MYILEKEGKSQRADQLIATTLSLQFVQWHVIFFRKSVATVMSVYRDGARSARSNLLYVRPRLRPQCFLIVGFPLTSRSLYSYRIAGYYLDSTEVVAAVSVVVKSSFTPLIAGRGQSDGANGTEGKGASGSRGVY</sequence>
<reference evidence="1" key="1">
    <citation type="submission" date="2011-02" db="EMBL/GenBank/DDBJ databases">
        <title>The genome of the leaf-cutting ant Acromyrmex echinatior suggests key adaptations to social evolution and fungus farming.</title>
        <authorList>
            <person name="Nygaard S."/>
            <person name="Zhang G."/>
        </authorList>
    </citation>
    <scope>NUCLEOTIDE SEQUENCE</scope>
</reference>
<name>F4WR36_ACREC</name>
<organism evidence="2">
    <name type="scientific">Acromyrmex echinatior</name>
    <name type="common">Panamanian leafcutter ant</name>
    <name type="synonym">Acromyrmex octospinosus echinatior</name>
    <dbReference type="NCBI Taxonomy" id="103372"/>
    <lineage>
        <taxon>Eukaryota</taxon>
        <taxon>Metazoa</taxon>
        <taxon>Ecdysozoa</taxon>
        <taxon>Arthropoda</taxon>
        <taxon>Hexapoda</taxon>
        <taxon>Insecta</taxon>
        <taxon>Pterygota</taxon>
        <taxon>Neoptera</taxon>
        <taxon>Endopterygota</taxon>
        <taxon>Hymenoptera</taxon>
        <taxon>Apocrita</taxon>
        <taxon>Aculeata</taxon>
        <taxon>Formicoidea</taxon>
        <taxon>Formicidae</taxon>
        <taxon>Myrmicinae</taxon>
        <taxon>Acromyrmex</taxon>
    </lineage>
</organism>
<keyword evidence="2" id="KW-1185">Reference proteome</keyword>
<evidence type="ECO:0000313" key="1">
    <source>
        <dbReference type="EMBL" id="EGI63263.1"/>
    </source>
</evidence>
<evidence type="ECO:0000313" key="2">
    <source>
        <dbReference type="Proteomes" id="UP000007755"/>
    </source>
</evidence>
<dbReference type="InParanoid" id="F4WR36"/>
<dbReference type="AlphaFoldDB" id="F4WR36"/>
<dbReference type="Proteomes" id="UP000007755">
    <property type="component" value="Unassembled WGS sequence"/>
</dbReference>
<proteinExistence type="predicted"/>
<accession>F4WR36</accession>
<gene>
    <name evidence="1" type="ORF">G5I_08291</name>
</gene>
<protein>
    <submittedName>
        <fullName evidence="1">Uncharacterized protein</fullName>
    </submittedName>
</protein>